<keyword evidence="1" id="KW-0812">Transmembrane</keyword>
<keyword evidence="1" id="KW-0472">Membrane</keyword>
<keyword evidence="3" id="KW-1185">Reference proteome</keyword>
<evidence type="ECO:0000313" key="2">
    <source>
        <dbReference type="EMBL" id="MER2490299.1"/>
    </source>
</evidence>
<feature type="transmembrane region" description="Helical" evidence="1">
    <location>
        <begin position="7"/>
        <end position="27"/>
    </location>
</feature>
<reference evidence="2 3" key="1">
    <citation type="submission" date="2024-06" db="EMBL/GenBank/DDBJ databases">
        <authorList>
            <person name="Chen R.Y."/>
        </authorList>
    </citation>
    <scope>NUCLEOTIDE SEQUENCE [LARGE SCALE GENOMIC DNA]</scope>
    <source>
        <strain evidence="2 3">D2</strain>
    </source>
</reference>
<comment type="caution">
    <text evidence="2">The sequence shown here is derived from an EMBL/GenBank/DDBJ whole genome shotgun (WGS) entry which is preliminary data.</text>
</comment>
<organism evidence="2 3">
    <name type="scientific">Catenovulum sediminis</name>
    <dbReference type="NCBI Taxonomy" id="1740262"/>
    <lineage>
        <taxon>Bacteria</taxon>
        <taxon>Pseudomonadati</taxon>
        <taxon>Pseudomonadota</taxon>
        <taxon>Gammaproteobacteria</taxon>
        <taxon>Alteromonadales</taxon>
        <taxon>Alteromonadaceae</taxon>
        <taxon>Catenovulum</taxon>
    </lineage>
</organism>
<keyword evidence="1" id="KW-1133">Transmembrane helix</keyword>
<evidence type="ECO:0008006" key="4">
    <source>
        <dbReference type="Google" id="ProtNLM"/>
    </source>
</evidence>
<dbReference type="EMBL" id="JBELOE010000027">
    <property type="protein sequence ID" value="MER2490299.1"/>
    <property type="molecule type" value="Genomic_DNA"/>
</dbReference>
<accession>A0ABV1RBJ9</accession>
<gene>
    <name evidence="2" type="ORF">ABS311_00145</name>
</gene>
<protein>
    <recommendedName>
        <fullName evidence="4">DUF4105 domain-containing protein</fullName>
    </recommendedName>
</protein>
<dbReference type="Proteomes" id="UP001467690">
    <property type="component" value="Unassembled WGS sequence"/>
</dbReference>
<evidence type="ECO:0000313" key="3">
    <source>
        <dbReference type="Proteomes" id="UP001467690"/>
    </source>
</evidence>
<name>A0ABV1RBJ9_9ALTE</name>
<proteinExistence type="predicted"/>
<sequence>MTNIKKIFIIVGLILVSILWLGLYYTYYGWQLFGYDLVDHQKNDIHIIKGNERKVPSTIVDYEWHAGYLIGLRLNVEFLECESHDRFRHAIQITDERRYFILNVYNEEFRDFSSSENFMDVLASLNLIEKTNLNVSSFDGVESYYSNMSTEGDYSNCKILTRP</sequence>
<dbReference type="RefSeq" id="WP_350400094.1">
    <property type="nucleotide sequence ID" value="NZ_JBELOE010000027.1"/>
</dbReference>
<evidence type="ECO:0000256" key="1">
    <source>
        <dbReference type="SAM" id="Phobius"/>
    </source>
</evidence>